<dbReference type="PROSITE" id="PS00409">
    <property type="entry name" value="PROKAR_NTER_METHYL"/>
    <property type="match status" value="1"/>
</dbReference>
<dbReference type="Pfam" id="PF07963">
    <property type="entry name" value="N_methyl"/>
    <property type="match status" value="1"/>
</dbReference>
<dbReference type="STRING" id="1280953.HOC_13199"/>
<name>A0A059G5Q1_9PROT</name>
<accession>A0A059G5Q1</accession>
<organism evidence="2 3">
    <name type="scientific">Hyphomonas oceanitis SCH89</name>
    <dbReference type="NCBI Taxonomy" id="1280953"/>
    <lineage>
        <taxon>Bacteria</taxon>
        <taxon>Pseudomonadati</taxon>
        <taxon>Pseudomonadota</taxon>
        <taxon>Alphaproteobacteria</taxon>
        <taxon>Hyphomonadales</taxon>
        <taxon>Hyphomonadaceae</taxon>
        <taxon>Hyphomonas</taxon>
    </lineage>
</organism>
<dbReference type="PATRIC" id="fig|1280953.3.peg.2656"/>
<dbReference type="AlphaFoldDB" id="A0A059G5Q1"/>
<dbReference type="InterPro" id="IPR012902">
    <property type="entry name" value="N_methyl_site"/>
</dbReference>
<gene>
    <name evidence="2" type="ORF">HOC_13199</name>
</gene>
<comment type="caution">
    <text evidence="2">The sequence shown here is derived from an EMBL/GenBank/DDBJ whole genome shotgun (WGS) entry which is preliminary data.</text>
</comment>
<dbReference type="EMBL" id="ARYL01000020">
    <property type="protein sequence ID" value="KDA01875.1"/>
    <property type="molecule type" value="Genomic_DNA"/>
</dbReference>
<dbReference type="InterPro" id="IPR045584">
    <property type="entry name" value="Pilin-like"/>
</dbReference>
<dbReference type="Proteomes" id="UP000024942">
    <property type="component" value="Unassembled WGS sequence"/>
</dbReference>
<dbReference type="NCBIfam" id="TIGR02532">
    <property type="entry name" value="IV_pilin_GFxxxE"/>
    <property type="match status" value="1"/>
</dbReference>
<evidence type="ECO:0000313" key="2">
    <source>
        <dbReference type="EMBL" id="KDA01875.1"/>
    </source>
</evidence>
<dbReference type="eggNOG" id="COG4795">
    <property type="taxonomic scope" value="Bacteria"/>
</dbReference>
<evidence type="ECO:0000313" key="3">
    <source>
        <dbReference type="Proteomes" id="UP000024942"/>
    </source>
</evidence>
<proteinExistence type="predicted"/>
<dbReference type="RefSeq" id="WP_084146312.1">
    <property type="nucleotide sequence ID" value="NZ_ARYL01000020.1"/>
</dbReference>
<reference evidence="2 3" key="1">
    <citation type="journal article" date="2014" name="Antonie Van Leeuwenhoek">
        <title>Hyphomonas beringensis sp. nov. and Hyphomonas chukchiensis sp. nov., isolated from surface seawater of the Bering Sea and Chukchi Sea.</title>
        <authorList>
            <person name="Li C."/>
            <person name="Lai Q."/>
            <person name="Li G."/>
            <person name="Dong C."/>
            <person name="Wang J."/>
            <person name="Liao Y."/>
            <person name="Shao Z."/>
        </authorList>
    </citation>
    <scope>NUCLEOTIDE SEQUENCE [LARGE SCALE GENOMIC DNA]</scope>
    <source>
        <strain evidence="2 3">SCH89</strain>
    </source>
</reference>
<keyword evidence="1" id="KW-0812">Transmembrane</keyword>
<keyword evidence="1" id="KW-1133">Transmembrane helix</keyword>
<evidence type="ECO:0008006" key="4">
    <source>
        <dbReference type="Google" id="ProtNLM"/>
    </source>
</evidence>
<dbReference type="SUPFAM" id="SSF54523">
    <property type="entry name" value="Pili subunits"/>
    <property type="match status" value="1"/>
</dbReference>
<sequence>MTDRTGRRGLERVATCLWLRIAASDTTGGQDLDAGNRRLGADQGFSLIEVIVSLAIVSLVSLAGFTLVDTLAGLQSRIGSRYDRLQDLQVILSDLTDDFAQADPASLTLDTGALTILTQVCGARKPLTLAMEDGALRRKPDDCLNGATSFFPVSDVRFTVIDSGMTEWTRWPSDDALQPRAVRIEMRMPDQPGALTGTVQGLFELPDAFAP</sequence>
<dbReference type="OrthoDB" id="7723663at2"/>
<evidence type="ECO:0000256" key="1">
    <source>
        <dbReference type="SAM" id="Phobius"/>
    </source>
</evidence>
<keyword evidence="3" id="KW-1185">Reference proteome</keyword>
<feature type="transmembrane region" description="Helical" evidence="1">
    <location>
        <begin position="47"/>
        <end position="68"/>
    </location>
</feature>
<protein>
    <recommendedName>
        <fullName evidence="4">Type II secretion system protein J</fullName>
    </recommendedName>
</protein>
<keyword evidence="1" id="KW-0472">Membrane</keyword>